<reference evidence="6" key="1">
    <citation type="journal article" date="2021" name="PeerJ">
        <title>Extensive microbial diversity within the chicken gut microbiome revealed by metagenomics and culture.</title>
        <authorList>
            <person name="Gilroy R."/>
            <person name="Ravi A."/>
            <person name="Getino M."/>
            <person name="Pursley I."/>
            <person name="Horton D.L."/>
            <person name="Alikhan N.F."/>
            <person name="Baker D."/>
            <person name="Gharbi K."/>
            <person name="Hall N."/>
            <person name="Watson M."/>
            <person name="Adriaenssens E.M."/>
            <person name="Foster-Nyarko E."/>
            <person name="Jarju S."/>
            <person name="Secka A."/>
            <person name="Antonio M."/>
            <person name="Oren A."/>
            <person name="Chaudhuri R.R."/>
            <person name="La Ragione R."/>
            <person name="Hildebrand F."/>
            <person name="Pallen M.J."/>
        </authorList>
    </citation>
    <scope>NUCLEOTIDE SEQUENCE</scope>
    <source>
        <strain evidence="6">ChiGjej2B2-7701</strain>
    </source>
</reference>
<dbReference type="SUPFAM" id="SSF55136">
    <property type="entry name" value="Probable bacterial effector-binding domain"/>
    <property type="match status" value="1"/>
</dbReference>
<accession>A0A921LS59</accession>
<dbReference type="InterPro" id="IPR047057">
    <property type="entry name" value="MerR_fam"/>
</dbReference>
<evidence type="ECO:0000256" key="4">
    <source>
        <dbReference type="ARBA" id="ARBA00023163"/>
    </source>
</evidence>
<dbReference type="Gene3D" id="1.10.1660.10">
    <property type="match status" value="1"/>
</dbReference>
<reference evidence="6" key="2">
    <citation type="submission" date="2021-09" db="EMBL/GenBank/DDBJ databases">
        <authorList>
            <person name="Gilroy R."/>
        </authorList>
    </citation>
    <scope>NUCLEOTIDE SEQUENCE</scope>
    <source>
        <strain evidence="6">ChiGjej2B2-7701</strain>
    </source>
</reference>
<gene>
    <name evidence="6" type="ORF">K8U80_09990</name>
</gene>
<organism evidence="6 7">
    <name type="scientific">Collinsella ihumii</name>
    <dbReference type="NCBI Taxonomy" id="1720204"/>
    <lineage>
        <taxon>Bacteria</taxon>
        <taxon>Bacillati</taxon>
        <taxon>Actinomycetota</taxon>
        <taxon>Coriobacteriia</taxon>
        <taxon>Coriobacteriales</taxon>
        <taxon>Coriobacteriaceae</taxon>
        <taxon>Collinsella</taxon>
    </lineage>
</organism>
<dbReference type="SMART" id="SM00422">
    <property type="entry name" value="HTH_MERR"/>
    <property type="match status" value="1"/>
</dbReference>
<proteinExistence type="predicted"/>
<sequence>MKNDLLSITELARLRKVTSETLRHYDRVGLIKPDYVDPQTRYRYYSIRQYERLGTIKELRSLGLSVDEIKEYFDGRNLEKSLRILKERQRLLIREIEEKMLLSQVLARKLHFLDDMRHLPAIGVPFKCHIPKRHLITFGEPAGGPREHAFAFTKLEQYLTDVAPVLASDCIGVYCDQRILYPSESYIPCVPMLFVQPDSIEKDHMVTVPANEYLCMFYRGTGLEEYNESFELLKRYLDLYNLDIAGNIFQIYKIDKTVTDDPEETLLEIQVPIKLAKKPDEENSTS</sequence>
<dbReference type="AlphaFoldDB" id="A0A921LS59"/>
<dbReference type="PANTHER" id="PTHR30204">
    <property type="entry name" value="REDOX-CYCLING DRUG-SENSING TRANSCRIPTIONAL ACTIVATOR SOXR"/>
    <property type="match status" value="1"/>
</dbReference>
<dbReference type="PROSITE" id="PS50937">
    <property type="entry name" value="HTH_MERR_2"/>
    <property type="match status" value="1"/>
</dbReference>
<dbReference type="Proteomes" id="UP000746751">
    <property type="component" value="Unassembled WGS sequence"/>
</dbReference>
<dbReference type="GO" id="GO:0003700">
    <property type="term" value="F:DNA-binding transcription factor activity"/>
    <property type="evidence" value="ECO:0007669"/>
    <property type="project" value="InterPro"/>
</dbReference>
<dbReference type="SUPFAM" id="SSF46955">
    <property type="entry name" value="Putative DNA-binding domain"/>
    <property type="match status" value="1"/>
</dbReference>
<evidence type="ECO:0000313" key="7">
    <source>
        <dbReference type="Proteomes" id="UP000746751"/>
    </source>
</evidence>
<evidence type="ECO:0000256" key="2">
    <source>
        <dbReference type="ARBA" id="ARBA00023015"/>
    </source>
</evidence>
<name>A0A921LS59_9ACTN</name>
<keyword evidence="2" id="KW-0805">Transcription regulation</keyword>
<protein>
    <submittedName>
        <fullName evidence="6">MerR family transcriptional regulator</fullName>
    </submittedName>
</protein>
<dbReference type="InterPro" id="IPR011256">
    <property type="entry name" value="Reg_factor_effector_dom_sf"/>
</dbReference>
<keyword evidence="1" id="KW-0678">Repressor</keyword>
<comment type="caution">
    <text evidence="6">The sequence shown here is derived from an EMBL/GenBank/DDBJ whole genome shotgun (WGS) entry which is preliminary data.</text>
</comment>
<dbReference type="Pfam" id="PF13411">
    <property type="entry name" value="MerR_1"/>
    <property type="match status" value="1"/>
</dbReference>
<dbReference type="Gene3D" id="3.20.80.10">
    <property type="entry name" value="Regulatory factor, effector binding domain"/>
    <property type="match status" value="1"/>
</dbReference>
<dbReference type="GO" id="GO:0003677">
    <property type="term" value="F:DNA binding"/>
    <property type="evidence" value="ECO:0007669"/>
    <property type="project" value="UniProtKB-KW"/>
</dbReference>
<dbReference type="InterPro" id="IPR009061">
    <property type="entry name" value="DNA-bd_dom_put_sf"/>
</dbReference>
<dbReference type="EMBL" id="DYVF01000059">
    <property type="protein sequence ID" value="HJG31705.1"/>
    <property type="molecule type" value="Genomic_DNA"/>
</dbReference>
<feature type="domain" description="HTH merR-type" evidence="5">
    <location>
        <begin position="5"/>
        <end position="75"/>
    </location>
</feature>
<keyword evidence="4" id="KW-0804">Transcription</keyword>
<evidence type="ECO:0000256" key="3">
    <source>
        <dbReference type="ARBA" id="ARBA00023125"/>
    </source>
</evidence>
<evidence type="ECO:0000256" key="1">
    <source>
        <dbReference type="ARBA" id="ARBA00022491"/>
    </source>
</evidence>
<dbReference type="InterPro" id="IPR000551">
    <property type="entry name" value="MerR-type_HTH_dom"/>
</dbReference>
<keyword evidence="3" id="KW-0238">DNA-binding</keyword>
<evidence type="ECO:0000313" key="6">
    <source>
        <dbReference type="EMBL" id="HJG31705.1"/>
    </source>
</evidence>
<evidence type="ECO:0000259" key="5">
    <source>
        <dbReference type="PROSITE" id="PS50937"/>
    </source>
</evidence>
<dbReference type="PANTHER" id="PTHR30204:SF69">
    <property type="entry name" value="MERR-FAMILY TRANSCRIPTIONAL REGULATOR"/>
    <property type="match status" value="1"/>
</dbReference>